<evidence type="ECO:0000313" key="2">
    <source>
        <dbReference type="EMBL" id="QJB03047.1"/>
    </source>
</evidence>
<protein>
    <submittedName>
        <fullName evidence="1">Putative zinc-or iron-chelating protein</fullName>
    </submittedName>
</protein>
<gene>
    <name evidence="1" type="ORF">MM171A01442_0011</name>
    <name evidence="2" type="ORF">MM171B00931_0011</name>
</gene>
<organism evidence="1">
    <name type="scientific">viral metagenome</name>
    <dbReference type="NCBI Taxonomy" id="1070528"/>
    <lineage>
        <taxon>unclassified sequences</taxon>
        <taxon>metagenomes</taxon>
        <taxon>organismal metagenomes</taxon>
    </lineage>
</organism>
<dbReference type="EMBL" id="MT143618">
    <property type="protein sequence ID" value="QJA98935.1"/>
    <property type="molecule type" value="Genomic_DNA"/>
</dbReference>
<proteinExistence type="predicted"/>
<dbReference type="AlphaFoldDB" id="A0A6M3M1G8"/>
<dbReference type="Pfam" id="PF03692">
    <property type="entry name" value="CxxCxxCC"/>
    <property type="match status" value="1"/>
</dbReference>
<dbReference type="InterPro" id="IPR005358">
    <property type="entry name" value="Puta_zinc/iron-chelating_dom"/>
</dbReference>
<accession>A0A6M3M1G8</accession>
<name>A0A6M3M1G8_9ZZZZ</name>
<sequence>MFPCSKCGCCCKRIDKAVFNVGIKADDNALFFPYTWDSTGRCKKLTKKNRCSVYDNRPLICNIDKLFELLDMPKNDYYKLNIDICNTLMDEDKVPLKYRIR</sequence>
<reference evidence="1" key="1">
    <citation type="submission" date="2020-03" db="EMBL/GenBank/DDBJ databases">
        <title>The deep terrestrial virosphere.</title>
        <authorList>
            <person name="Holmfeldt K."/>
            <person name="Nilsson E."/>
            <person name="Simone D."/>
            <person name="Lopez-Fernandez M."/>
            <person name="Wu X."/>
            <person name="de Brujin I."/>
            <person name="Lundin D."/>
            <person name="Andersson A."/>
            <person name="Bertilsson S."/>
            <person name="Dopson M."/>
        </authorList>
    </citation>
    <scope>NUCLEOTIDE SEQUENCE</scope>
    <source>
        <strain evidence="1">MM171A01442</strain>
        <strain evidence="2">MM171B00931</strain>
    </source>
</reference>
<evidence type="ECO:0000313" key="1">
    <source>
        <dbReference type="EMBL" id="QJA98935.1"/>
    </source>
</evidence>
<dbReference type="EMBL" id="MT143822">
    <property type="protein sequence ID" value="QJB03047.1"/>
    <property type="molecule type" value="Genomic_DNA"/>
</dbReference>